<sequence length="306" mass="34376">MFPVQREGVWGFINNIGKITIELKFNEAQNFSEGIAGVLTDEGWGFIDESGRYLYLPQFNGAEPFFEQVARVRLEDCWGFVDLVGNVYSLPSEYIEVGRAFSQGLVLIGTSEEKYGYINKLVEEVIQPQYDYGDPFSENLAAVHIGGWPGGRWGFIDFSGQLVIKPSFDKVLEGFRQSLARVSYRDEVIYIDRTGSRVDDIKAVCSRNSSEGLATISVRNRWGYASIHGDVVIEPIFESAYPFCEGLAAVQVTNRKWGYINKMGETVIDPKFDHASCFSHGLALVDVGNSEGYIDKRGIYVWKSFV</sequence>
<dbReference type="HOGENOM" id="CLU_030408_1_0_3"/>
<dbReference type="PANTHER" id="PTHR37841">
    <property type="entry name" value="GLR2918 PROTEIN"/>
    <property type="match status" value="1"/>
</dbReference>
<evidence type="ECO:0000313" key="1">
    <source>
        <dbReference type="EMBL" id="BAC90244.1"/>
    </source>
</evidence>
<dbReference type="InterPro" id="IPR032774">
    <property type="entry name" value="WG_beta_rep"/>
</dbReference>
<dbReference type="eggNOG" id="COG5263">
    <property type="taxonomic scope" value="Bacteria"/>
</dbReference>
<organism evidence="1 2">
    <name type="scientific">Gloeobacter violaceus (strain ATCC 29082 / PCC 7421)</name>
    <dbReference type="NCBI Taxonomy" id="251221"/>
    <lineage>
        <taxon>Bacteria</taxon>
        <taxon>Bacillati</taxon>
        <taxon>Cyanobacteriota</taxon>
        <taxon>Cyanophyceae</taxon>
        <taxon>Gloeobacterales</taxon>
        <taxon>Gloeobacteraceae</taxon>
        <taxon>Gloeobacter</taxon>
    </lineage>
</organism>
<reference evidence="1 2" key="1">
    <citation type="journal article" date="2003" name="DNA Res.">
        <title>Complete genome structure of Gloeobacter violaceus PCC 7421, a cyanobacterium that lacks thylakoids.</title>
        <authorList>
            <person name="Nakamura Y."/>
            <person name="Kaneko T."/>
            <person name="Sato S."/>
            <person name="Mimuro M."/>
            <person name="Miyashita H."/>
            <person name="Tsuchiya T."/>
            <person name="Sasamoto S."/>
            <person name="Watanabe A."/>
            <person name="Kawashima K."/>
            <person name="Kishida Y."/>
            <person name="Kiyokawa C."/>
            <person name="Kohara M."/>
            <person name="Matsumoto M."/>
            <person name="Matsuno A."/>
            <person name="Nakazaki N."/>
            <person name="Shimpo S."/>
            <person name="Takeuchi C."/>
            <person name="Yamada M."/>
            <person name="Tabata S."/>
        </authorList>
    </citation>
    <scope>NUCLEOTIDE SEQUENCE [LARGE SCALE GENOMIC DNA]</scope>
    <source>
        <strain evidence="2">ATCC 29082 / PCC 7421</strain>
    </source>
</reference>
<dbReference type="STRING" id="251221.gene:10759798"/>
<dbReference type="EMBL" id="BA000045">
    <property type="protein sequence ID" value="BAC90244.1"/>
    <property type="molecule type" value="Genomic_DNA"/>
</dbReference>
<accession>Q7NI80</accession>
<gene>
    <name evidence="1" type="ordered locus">glr2303</name>
</gene>
<evidence type="ECO:0000313" key="2">
    <source>
        <dbReference type="Proteomes" id="UP000000557"/>
    </source>
</evidence>
<dbReference type="AlphaFoldDB" id="Q7NI80"/>
<proteinExistence type="predicted"/>
<dbReference type="Pfam" id="PF14903">
    <property type="entry name" value="WG_beta_rep"/>
    <property type="match status" value="6"/>
</dbReference>
<name>Q7NI80_GLOVI</name>
<dbReference type="OrthoDB" id="210273at2"/>
<dbReference type="PhylomeDB" id="Q7NI80"/>
<dbReference type="PANTHER" id="PTHR37841:SF1">
    <property type="entry name" value="DUF3298 DOMAIN-CONTAINING PROTEIN"/>
    <property type="match status" value="1"/>
</dbReference>
<dbReference type="InParanoid" id="Q7NI80"/>
<dbReference type="KEGG" id="gvi:glr2303"/>
<dbReference type="Proteomes" id="UP000000557">
    <property type="component" value="Chromosome"/>
</dbReference>
<protein>
    <submittedName>
        <fullName evidence="1">Glr2303 protein</fullName>
    </submittedName>
</protein>
<dbReference type="EnsemblBacteria" id="BAC90244">
    <property type="protein sequence ID" value="BAC90244"/>
    <property type="gene ID" value="BAC90244"/>
</dbReference>
<dbReference type="SUPFAM" id="SSF69360">
    <property type="entry name" value="Cell wall binding repeat"/>
    <property type="match status" value="1"/>
</dbReference>
<reference evidence="1 2" key="2">
    <citation type="journal article" date="2003" name="DNA Res.">
        <title>Complete genome structure of Gloeobacter violaceus PCC 7421, a cyanobacterium that lacks thylakoids (supplement).</title>
        <authorList>
            <person name="Nakamura Y."/>
            <person name="Kaneko T."/>
            <person name="Sato S."/>
            <person name="Mimuro M."/>
            <person name="Miyashita H."/>
            <person name="Tsuchiya T."/>
            <person name="Sasamoto S."/>
            <person name="Watanabe A."/>
            <person name="Kawashima K."/>
            <person name="Kishida Y."/>
            <person name="Kiyokawa C."/>
            <person name="Kohara M."/>
            <person name="Matsumoto M."/>
            <person name="Matsuno A."/>
            <person name="Nakazaki N."/>
            <person name="Shimpo S."/>
            <person name="Takeuchi C."/>
            <person name="Yamada M."/>
            <person name="Tabata S."/>
        </authorList>
    </citation>
    <scope>NUCLEOTIDE SEQUENCE [LARGE SCALE GENOMIC DNA]</scope>
    <source>
        <strain evidence="2">ATCC 29082 / PCC 7421</strain>
    </source>
</reference>
<keyword evidence="2" id="KW-1185">Reference proteome</keyword>